<comment type="caution">
    <text evidence="2">The sequence shown here is derived from an EMBL/GenBank/DDBJ whole genome shotgun (WGS) entry which is preliminary data.</text>
</comment>
<evidence type="ECO:0000313" key="3">
    <source>
        <dbReference type="Proteomes" id="UP001055125"/>
    </source>
</evidence>
<evidence type="ECO:0000256" key="1">
    <source>
        <dbReference type="SAM" id="MobiDB-lite"/>
    </source>
</evidence>
<dbReference type="EMBL" id="BPQP01000006">
    <property type="protein sequence ID" value="GJD93222.1"/>
    <property type="molecule type" value="Genomic_DNA"/>
</dbReference>
<keyword evidence="3" id="KW-1185">Reference proteome</keyword>
<protein>
    <recommendedName>
        <fullName evidence="4">DUF2290 domain-containing protein</fullName>
    </recommendedName>
</protein>
<accession>A0ABQ4RUD1</accession>
<evidence type="ECO:0000313" key="2">
    <source>
        <dbReference type="EMBL" id="GJD93222.1"/>
    </source>
</evidence>
<reference evidence="2" key="2">
    <citation type="submission" date="2021-08" db="EMBL/GenBank/DDBJ databases">
        <authorList>
            <person name="Tani A."/>
            <person name="Ola A."/>
            <person name="Ogura Y."/>
            <person name="Katsura K."/>
            <person name="Hayashi T."/>
        </authorList>
    </citation>
    <scope>NUCLEOTIDE SEQUENCE</scope>
    <source>
        <strain evidence="2">DSM 19015</strain>
    </source>
</reference>
<reference evidence="2" key="1">
    <citation type="journal article" date="2021" name="Front. Microbiol.">
        <title>Comprehensive Comparative Genomics and Phenotyping of Methylobacterium Species.</title>
        <authorList>
            <person name="Alessa O."/>
            <person name="Ogura Y."/>
            <person name="Fujitani Y."/>
            <person name="Takami H."/>
            <person name="Hayashi T."/>
            <person name="Sahin N."/>
            <person name="Tani A."/>
        </authorList>
    </citation>
    <scope>NUCLEOTIDE SEQUENCE</scope>
    <source>
        <strain evidence="2">DSM 19015</strain>
    </source>
</reference>
<organism evidence="2 3">
    <name type="scientific">Methylobacterium iners</name>
    <dbReference type="NCBI Taxonomy" id="418707"/>
    <lineage>
        <taxon>Bacteria</taxon>
        <taxon>Pseudomonadati</taxon>
        <taxon>Pseudomonadota</taxon>
        <taxon>Alphaproteobacteria</taxon>
        <taxon>Hyphomicrobiales</taxon>
        <taxon>Methylobacteriaceae</taxon>
        <taxon>Methylobacterium</taxon>
    </lineage>
</organism>
<name>A0ABQ4RUD1_9HYPH</name>
<gene>
    <name evidence="2" type="ORF">OCOJLMKI_0413</name>
</gene>
<feature type="region of interest" description="Disordered" evidence="1">
    <location>
        <begin position="36"/>
        <end position="61"/>
    </location>
</feature>
<dbReference type="Proteomes" id="UP001055125">
    <property type="component" value="Unassembled WGS sequence"/>
</dbReference>
<proteinExistence type="predicted"/>
<dbReference type="RefSeq" id="WP_238242427.1">
    <property type="nucleotide sequence ID" value="NZ_BPQP01000006.1"/>
</dbReference>
<sequence>MDDARTFELTLERIALIRRMVIAWNGTEVGAPIVHPDAPYGSSDRDGDIFNVTGDDEGADEEHRALGDALALFLQNATLKPGRYAYHNTLAKLPESDVFDVFRDEETGVTPEHITFDVTDEHLRLIPHLSLTWDDEYEVPGVDPKRPYGHMTWHTVEMAVHLGEPPDKDAEGRAIMSEEFELRLRNLHREMQPALQIFLRYADLGPGAFRQPAGSAGWEPV</sequence>
<evidence type="ECO:0008006" key="4">
    <source>
        <dbReference type="Google" id="ProtNLM"/>
    </source>
</evidence>